<dbReference type="GO" id="GO:1990130">
    <property type="term" value="C:GATOR1 complex"/>
    <property type="evidence" value="ECO:0007669"/>
    <property type="project" value="TreeGrafter"/>
</dbReference>
<keyword evidence="3" id="KW-1185">Reference proteome</keyword>
<sequence length="478" mass="53129">MLQAIFYARFHPERGPELFSQWPPGLALFRGSIESSNGLLEFSELSTFLVPPQDLTNRALSVCVNGYRILGFPISLEGAHYPRNRFAFDVCVVLDESLEESWLKSWEAVVAKLARFMRDLEANGSTKGMLSREETIRDAGGEETGVVNKVLKGVFEDLAEYGECCVRVSKSRVLNLRLSAPTDDPVTTPKVQIWDVPLLVRSLQSFDYATLDLVLAQIAPHVNGVSHVKKIAQLADVHLPLARKAIRTLVRSGHAMTLDIFHFQAVYQLTADFAWFVGDAQMIDECRGYIAINPADNILATSWDAATRLRASEISPLTRTTVIELYSAIDGTSPVAEFCIAHEMHLYNIDVRRLFTFGIIKGFVRRRQKYVVGSNTSNITDRASNAARWKPESDPNKAWRNAAFSSGWATPPVHSPTMTKDPLPSGKQLRDDLDAKLAKYLDGQHCIDQMCVELGMTEKAVLARLNSGAFGDAAVLLR</sequence>
<dbReference type="GO" id="GO:0005096">
    <property type="term" value="F:GTPase activator activity"/>
    <property type="evidence" value="ECO:0007669"/>
    <property type="project" value="TreeGrafter"/>
</dbReference>
<dbReference type="PANTHER" id="PTHR12991:SF10">
    <property type="entry name" value="GATOR COMPLEX PROTEIN NPRL2"/>
    <property type="match status" value="1"/>
</dbReference>
<dbReference type="EMBL" id="NAJO01000006">
    <property type="protein sequence ID" value="OQO11879.1"/>
    <property type="molecule type" value="Genomic_DNA"/>
</dbReference>
<dbReference type="GO" id="GO:0010508">
    <property type="term" value="P:positive regulation of autophagy"/>
    <property type="evidence" value="ECO:0007669"/>
    <property type="project" value="TreeGrafter"/>
</dbReference>
<dbReference type="FunCoup" id="A0A1V8TKI2">
    <property type="interactions" value="329"/>
</dbReference>
<dbReference type="InterPro" id="IPR009348">
    <property type="entry name" value="NPR2-like"/>
</dbReference>
<gene>
    <name evidence="2" type="ORF">B0A48_03606</name>
</gene>
<evidence type="ECO:0000313" key="2">
    <source>
        <dbReference type="EMBL" id="OQO11879.1"/>
    </source>
</evidence>
<dbReference type="AlphaFoldDB" id="A0A1V8TKI2"/>
<reference evidence="3" key="1">
    <citation type="submission" date="2017-03" db="EMBL/GenBank/DDBJ databases">
        <title>Genomes of endolithic fungi from Antarctica.</title>
        <authorList>
            <person name="Coleine C."/>
            <person name="Masonjones S."/>
            <person name="Stajich J.E."/>
        </authorList>
    </citation>
    <scope>NUCLEOTIDE SEQUENCE [LARGE SCALE GENOMIC DNA]</scope>
    <source>
        <strain evidence="3">CCFEE 5527</strain>
    </source>
</reference>
<dbReference type="PANTHER" id="PTHR12991">
    <property type="entry name" value="NITROGEN PERMEASE REGULATOR 2/TUMOR SUPPRESSOR CANDIDATE 4"/>
    <property type="match status" value="1"/>
</dbReference>
<evidence type="ECO:0000313" key="3">
    <source>
        <dbReference type="Proteomes" id="UP000192596"/>
    </source>
</evidence>
<comment type="similarity">
    <text evidence="1">Belongs to the NPR2 family.</text>
</comment>
<organism evidence="2 3">
    <name type="scientific">Cryoendolithus antarcticus</name>
    <dbReference type="NCBI Taxonomy" id="1507870"/>
    <lineage>
        <taxon>Eukaryota</taxon>
        <taxon>Fungi</taxon>
        <taxon>Dikarya</taxon>
        <taxon>Ascomycota</taxon>
        <taxon>Pezizomycotina</taxon>
        <taxon>Dothideomycetes</taxon>
        <taxon>Dothideomycetidae</taxon>
        <taxon>Cladosporiales</taxon>
        <taxon>Cladosporiaceae</taxon>
        <taxon>Cryoendolithus</taxon>
    </lineage>
</organism>
<dbReference type="GO" id="GO:0034198">
    <property type="term" value="P:cellular response to amino acid starvation"/>
    <property type="evidence" value="ECO:0007669"/>
    <property type="project" value="TreeGrafter"/>
</dbReference>
<dbReference type="GO" id="GO:0005774">
    <property type="term" value="C:vacuolar membrane"/>
    <property type="evidence" value="ECO:0007669"/>
    <property type="project" value="TreeGrafter"/>
</dbReference>
<dbReference type="GO" id="GO:1904262">
    <property type="term" value="P:negative regulation of TORC1 signaling"/>
    <property type="evidence" value="ECO:0007669"/>
    <property type="project" value="TreeGrafter"/>
</dbReference>
<accession>A0A1V8TKI2</accession>
<dbReference type="Pfam" id="PF06218">
    <property type="entry name" value="NPR2"/>
    <property type="match status" value="1"/>
</dbReference>
<dbReference type="OrthoDB" id="338854at2759"/>
<evidence type="ECO:0008006" key="4">
    <source>
        <dbReference type="Google" id="ProtNLM"/>
    </source>
</evidence>
<proteinExistence type="inferred from homology"/>
<protein>
    <recommendedName>
        <fullName evidence="4">Nitrogen permease regulator 2</fullName>
    </recommendedName>
</protein>
<name>A0A1V8TKI2_9PEZI</name>
<evidence type="ECO:0000256" key="1">
    <source>
        <dbReference type="ARBA" id="ARBA00008433"/>
    </source>
</evidence>
<dbReference type="STRING" id="1507870.A0A1V8TKI2"/>
<comment type="caution">
    <text evidence="2">The sequence shown here is derived from an EMBL/GenBank/DDBJ whole genome shotgun (WGS) entry which is preliminary data.</text>
</comment>
<dbReference type="Proteomes" id="UP000192596">
    <property type="component" value="Unassembled WGS sequence"/>
</dbReference>
<dbReference type="InParanoid" id="A0A1V8TKI2"/>